<protein>
    <recommendedName>
        <fullName evidence="10">Ascorbate-specific PTS system EIIA component</fullName>
    </recommendedName>
    <alternativeName>
        <fullName evidence="11">Ascorbate-specific phosphotransferase enzyme IIA component</fullName>
    </alternativeName>
</protein>
<dbReference type="Gene3D" id="1.10.1790.10">
    <property type="entry name" value="PRD domain"/>
    <property type="match status" value="1"/>
</dbReference>
<evidence type="ECO:0000256" key="7">
    <source>
        <dbReference type="ARBA" id="ARBA00022777"/>
    </source>
</evidence>
<dbReference type="PANTHER" id="PTHR36203">
    <property type="entry name" value="ASCORBATE-SPECIFIC PTS SYSTEM EIIA COMPONENT"/>
    <property type="match status" value="1"/>
</dbReference>
<dbReference type="InterPro" id="IPR051351">
    <property type="entry name" value="Ascorbate-PTS_EIIA_comp"/>
</dbReference>
<reference evidence="15" key="1">
    <citation type="submission" date="2021-01" db="EMBL/GenBank/DDBJ databases">
        <title>Genomic Encyclopedia of Type Strains, Phase IV (KMG-IV): sequencing the most valuable type-strain genomes for metagenomic binning, comparative biology and taxonomic classification.</title>
        <authorList>
            <person name="Goeker M."/>
        </authorList>
    </citation>
    <scope>NUCLEOTIDE SEQUENCE</scope>
    <source>
        <strain evidence="15">DSM 25523</strain>
    </source>
</reference>
<proteinExistence type="predicted"/>
<dbReference type="InterPro" id="IPR036390">
    <property type="entry name" value="WH_DNA-bd_sf"/>
</dbReference>
<dbReference type="EMBL" id="JAFBEB010000002">
    <property type="protein sequence ID" value="MBM7589150.1"/>
    <property type="molecule type" value="Genomic_DNA"/>
</dbReference>
<evidence type="ECO:0000313" key="15">
    <source>
        <dbReference type="EMBL" id="MBM7589150.1"/>
    </source>
</evidence>
<evidence type="ECO:0000256" key="4">
    <source>
        <dbReference type="ARBA" id="ARBA00022553"/>
    </source>
</evidence>
<comment type="subcellular location">
    <subcellularLocation>
        <location evidence="1">Cytoplasm</location>
    </subcellularLocation>
</comment>
<evidence type="ECO:0000259" key="12">
    <source>
        <dbReference type="PROSITE" id="PS51094"/>
    </source>
</evidence>
<evidence type="ECO:0000256" key="9">
    <source>
        <dbReference type="ARBA" id="ARBA00037387"/>
    </source>
</evidence>
<evidence type="ECO:0000256" key="6">
    <source>
        <dbReference type="ARBA" id="ARBA00022683"/>
    </source>
</evidence>
<organism evidence="15 16">
    <name type="scientific">Brevibacillus fulvus</name>
    <dbReference type="NCBI Taxonomy" id="1125967"/>
    <lineage>
        <taxon>Bacteria</taxon>
        <taxon>Bacillati</taxon>
        <taxon>Bacillota</taxon>
        <taxon>Bacilli</taxon>
        <taxon>Bacillales</taxon>
        <taxon>Paenibacillaceae</taxon>
        <taxon>Brevibacillus</taxon>
    </lineage>
</organism>
<feature type="domain" description="PTS EIIA type-2" evidence="12">
    <location>
        <begin position="538"/>
        <end position="679"/>
    </location>
</feature>
<dbReference type="Pfam" id="PF00359">
    <property type="entry name" value="PTS_EIIA_2"/>
    <property type="match status" value="1"/>
</dbReference>
<dbReference type="Pfam" id="PF00874">
    <property type="entry name" value="PRD"/>
    <property type="match status" value="2"/>
</dbReference>
<gene>
    <name evidence="15" type="ORF">JOD01_000748</name>
</gene>
<evidence type="ECO:0000259" key="14">
    <source>
        <dbReference type="PROSITE" id="PS51372"/>
    </source>
</evidence>
<dbReference type="GO" id="GO:0016301">
    <property type="term" value="F:kinase activity"/>
    <property type="evidence" value="ECO:0007669"/>
    <property type="project" value="UniProtKB-KW"/>
</dbReference>
<accession>A0A938Y0Z9</accession>
<dbReference type="AlphaFoldDB" id="A0A938Y0Z9"/>
<dbReference type="InterPro" id="IPR002178">
    <property type="entry name" value="PTS_EIIA_type-2_dom"/>
</dbReference>
<dbReference type="Pfam" id="PF05043">
    <property type="entry name" value="Mga"/>
    <property type="match status" value="1"/>
</dbReference>
<dbReference type="InterPro" id="IPR016152">
    <property type="entry name" value="PTrfase/Anion_transptr"/>
</dbReference>
<keyword evidence="4" id="KW-0597">Phosphoprotein</keyword>
<keyword evidence="3" id="KW-0963">Cytoplasm</keyword>
<dbReference type="SUPFAM" id="SSF55804">
    <property type="entry name" value="Phoshotransferase/anion transport protein"/>
    <property type="match status" value="1"/>
</dbReference>
<keyword evidence="16" id="KW-1185">Reference proteome</keyword>
<name>A0A938Y0Z9_9BACL</name>
<dbReference type="InterPro" id="IPR036095">
    <property type="entry name" value="PTS_EIIB-like_sf"/>
</dbReference>
<dbReference type="Gene3D" id="3.40.930.10">
    <property type="entry name" value="Mannitol-specific EII, Chain A"/>
    <property type="match status" value="1"/>
</dbReference>
<dbReference type="CDD" id="cd05568">
    <property type="entry name" value="PTS_IIB_bgl_like"/>
    <property type="match status" value="1"/>
</dbReference>
<dbReference type="SUPFAM" id="SSF52794">
    <property type="entry name" value="PTS system IIB component-like"/>
    <property type="match status" value="1"/>
</dbReference>
<evidence type="ECO:0000256" key="1">
    <source>
        <dbReference type="ARBA" id="ARBA00004496"/>
    </source>
</evidence>
<evidence type="ECO:0000256" key="2">
    <source>
        <dbReference type="ARBA" id="ARBA00022448"/>
    </source>
</evidence>
<evidence type="ECO:0000256" key="3">
    <source>
        <dbReference type="ARBA" id="ARBA00022490"/>
    </source>
</evidence>
<dbReference type="SUPFAM" id="SSF63520">
    <property type="entry name" value="PTS-regulatory domain, PRD"/>
    <property type="match status" value="1"/>
</dbReference>
<dbReference type="Proteomes" id="UP000717624">
    <property type="component" value="Unassembled WGS sequence"/>
</dbReference>
<evidence type="ECO:0000256" key="5">
    <source>
        <dbReference type="ARBA" id="ARBA00022679"/>
    </source>
</evidence>
<keyword evidence="8" id="KW-0010">Activator</keyword>
<dbReference type="GO" id="GO:0006355">
    <property type="term" value="P:regulation of DNA-templated transcription"/>
    <property type="evidence" value="ECO:0007669"/>
    <property type="project" value="InterPro"/>
</dbReference>
<dbReference type="PANTHER" id="PTHR36203:SF1">
    <property type="entry name" value="ASCORBATE-SPECIFIC PTS SYSTEM EIIA COMPONENT"/>
    <property type="match status" value="1"/>
</dbReference>
<evidence type="ECO:0000313" key="16">
    <source>
        <dbReference type="Proteomes" id="UP000717624"/>
    </source>
</evidence>
<keyword evidence="2" id="KW-0813">Transport</keyword>
<feature type="domain" description="PTS EIIB type-2" evidence="13">
    <location>
        <begin position="399"/>
        <end position="486"/>
    </location>
</feature>
<dbReference type="PROSITE" id="PS51372">
    <property type="entry name" value="PRD_2"/>
    <property type="match status" value="2"/>
</dbReference>
<dbReference type="Gene3D" id="1.10.10.10">
    <property type="entry name" value="Winged helix-like DNA-binding domain superfamily/Winged helix DNA-binding domain"/>
    <property type="match status" value="1"/>
</dbReference>
<dbReference type="RefSeq" id="WP_204516886.1">
    <property type="nucleotide sequence ID" value="NZ_BAABIN010000015.1"/>
</dbReference>
<dbReference type="GO" id="GO:0005737">
    <property type="term" value="C:cytoplasm"/>
    <property type="evidence" value="ECO:0007669"/>
    <property type="project" value="UniProtKB-SubCell"/>
</dbReference>
<evidence type="ECO:0000256" key="11">
    <source>
        <dbReference type="ARBA" id="ARBA00042072"/>
    </source>
</evidence>
<evidence type="ECO:0000256" key="8">
    <source>
        <dbReference type="ARBA" id="ARBA00023159"/>
    </source>
</evidence>
<evidence type="ECO:0000259" key="13">
    <source>
        <dbReference type="PROSITE" id="PS51099"/>
    </source>
</evidence>
<dbReference type="InterPro" id="IPR007737">
    <property type="entry name" value="Mga_HTH"/>
</dbReference>
<feature type="domain" description="PRD" evidence="14">
    <location>
        <begin position="184"/>
        <end position="284"/>
    </location>
</feature>
<dbReference type="GO" id="GO:0009401">
    <property type="term" value="P:phosphoenolpyruvate-dependent sugar phosphotransferase system"/>
    <property type="evidence" value="ECO:0007669"/>
    <property type="project" value="UniProtKB-KW"/>
</dbReference>
<dbReference type="SUPFAM" id="SSF46785">
    <property type="entry name" value="Winged helix' DNA-binding domain"/>
    <property type="match status" value="1"/>
</dbReference>
<keyword evidence="7" id="KW-0418">Kinase</keyword>
<dbReference type="InterPro" id="IPR036634">
    <property type="entry name" value="PRD_sf"/>
</dbReference>
<dbReference type="InterPro" id="IPR013011">
    <property type="entry name" value="PTS_EIIB_2"/>
</dbReference>
<feature type="domain" description="PRD" evidence="14">
    <location>
        <begin position="287"/>
        <end position="394"/>
    </location>
</feature>
<dbReference type="PROSITE" id="PS51094">
    <property type="entry name" value="PTS_EIIA_TYPE_2"/>
    <property type="match status" value="1"/>
</dbReference>
<keyword evidence="5" id="KW-0808">Transferase</keyword>
<evidence type="ECO:0000256" key="10">
    <source>
        <dbReference type="ARBA" id="ARBA00041175"/>
    </source>
</evidence>
<dbReference type="CDD" id="cd00211">
    <property type="entry name" value="PTS_IIA_fru"/>
    <property type="match status" value="1"/>
</dbReference>
<sequence length="686" mass="78718">MQLDDQSYQLLKEILISPVITVKDLQERYGLTRSQIHYRLQKITDWLAFHQLPPVRKSRTAGIIVDPAARDLVSRQLPTVFGQQSILTEPERITFLLLMLLSRNEELSLQHFASGLKVSRNTVLADLKRLNKTGQKYQLSLQYTRRNGYTLLGEEWTKRMLLIELVQKALKIANGEEWLLAVTGLSKAEVKRMRSRFEIVEKRLKIRFTDEKLMELPLTFLLLLRRIKRGKQIELPAQTFAEVSRTKEYQAVDSLFWDLAPLSEQDRLFLTLQLLSSSLSFLEVSLDGNDQLQQAIEEMVTTFEKLACVTFQQRSTFLEKLYQHVKPAVYRIVHALPVENPLLLQIKKEHGDVYHLVQKSMEPLAAIAKRPFPEEEIAYLTILIAGWLQKQGEKLSSRLKAIVVCPNGISVSKLLLETLREMFPEFVFLDHIPVREFASFPLEFELVFSTVPLRTEKKLFLIKPLFSALEKRQLKMRVYQEIYGCLPPEIDYDGLLQVIEQHAEVKNAERLKQSLRSYLGAGGSPASPTFKAKPNLADLLTEETIVFQEKVSVWHEAIRLASLPLLASNSIEPRYVEMMIRKFDRSQPYIVIAPRVAIPHASPEDGVNRLTMSLLRLSEGVEFADGLPVNLVIVLAAIDRKTHLTALLQLNELVADQENVSRCIAATNKRELLQMIREYSREEVCG</sequence>
<comment type="function">
    <text evidence="9">The phosphoenolpyruvate-dependent sugar phosphotransferase system (sugar PTS), a major carbohydrate active transport system, catalyzes the phosphorylation of incoming sugar substrates concomitantly with their translocation across the cell membrane. The enzyme II UlaABC PTS system is involved in ascorbate transport.</text>
</comment>
<dbReference type="InterPro" id="IPR011608">
    <property type="entry name" value="PRD"/>
</dbReference>
<comment type="caution">
    <text evidence="15">The sequence shown here is derived from an EMBL/GenBank/DDBJ whole genome shotgun (WGS) entry which is preliminary data.</text>
</comment>
<keyword evidence="6" id="KW-0598">Phosphotransferase system</keyword>
<dbReference type="GO" id="GO:0008982">
    <property type="term" value="F:protein-N(PI)-phosphohistidine-sugar phosphotransferase activity"/>
    <property type="evidence" value="ECO:0007669"/>
    <property type="project" value="InterPro"/>
</dbReference>
<dbReference type="InterPro" id="IPR036388">
    <property type="entry name" value="WH-like_DNA-bd_sf"/>
</dbReference>
<dbReference type="PROSITE" id="PS51099">
    <property type="entry name" value="PTS_EIIB_TYPE_2"/>
    <property type="match status" value="1"/>
</dbReference>